<comment type="similarity">
    <text evidence="2">Belongs to the protein prenyltransferase subunit beta family.</text>
</comment>
<keyword evidence="6" id="KW-0677">Repeat</keyword>
<dbReference type="GO" id="GO:0004662">
    <property type="term" value="F:CAAX-protein geranylgeranyltransferase activity"/>
    <property type="evidence" value="ECO:0007669"/>
    <property type="project" value="TreeGrafter"/>
</dbReference>
<dbReference type="GO" id="GO:0046872">
    <property type="term" value="F:metal ion binding"/>
    <property type="evidence" value="ECO:0007669"/>
    <property type="project" value="UniProtKB-KW"/>
</dbReference>
<dbReference type="InterPro" id="IPR001330">
    <property type="entry name" value="Prenyltrans"/>
</dbReference>
<keyword evidence="7" id="KW-0862">Zinc</keyword>
<dbReference type="EMBL" id="CAJNNW010017849">
    <property type="protein sequence ID" value="CAE8661748.1"/>
    <property type="molecule type" value="Genomic_DNA"/>
</dbReference>
<dbReference type="PANTHER" id="PTHR11774:SF4">
    <property type="entry name" value="GERANYLGERANYL TRANSFERASE TYPE-1 SUBUNIT BETA"/>
    <property type="match status" value="1"/>
</dbReference>
<dbReference type="SUPFAM" id="SSF48239">
    <property type="entry name" value="Terpenoid cyclases/Protein prenyltransferases"/>
    <property type="match status" value="1"/>
</dbReference>
<proteinExistence type="inferred from homology"/>
<dbReference type="Gene3D" id="1.50.10.20">
    <property type="match status" value="1"/>
</dbReference>
<dbReference type="AlphaFoldDB" id="A0A813J3N3"/>
<accession>A0A813J3N3</accession>
<evidence type="ECO:0000313" key="10">
    <source>
        <dbReference type="EMBL" id="CAE8661748.1"/>
    </source>
</evidence>
<gene>
    <name evidence="10" type="ORF">PGLA2088_LOCUS14634</name>
</gene>
<keyword evidence="4" id="KW-0808">Transferase</keyword>
<evidence type="ECO:0000256" key="5">
    <source>
        <dbReference type="ARBA" id="ARBA00022723"/>
    </source>
</evidence>
<evidence type="ECO:0000256" key="2">
    <source>
        <dbReference type="ARBA" id="ARBA00010497"/>
    </source>
</evidence>
<evidence type="ECO:0000256" key="8">
    <source>
        <dbReference type="SAM" id="MobiDB-lite"/>
    </source>
</evidence>
<keyword evidence="5" id="KW-0479">Metal-binding</keyword>
<evidence type="ECO:0000256" key="7">
    <source>
        <dbReference type="ARBA" id="ARBA00022833"/>
    </source>
</evidence>
<name>A0A813J3N3_POLGL</name>
<evidence type="ECO:0000256" key="6">
    <source>
        <dbReference type="ARBA" id="ARBA00022737"/>
    </source>
</evidence>
<feature type="region of interest" description="Disordered" evidence="8">
    <location>
        <begin position="1"/>
        <end position="28"/>
    </location>
</feature>
<comment type="caution">
    <text evidence="10">The sequence shown here is derived from an EMBL/GenBank/DDBJ whole genome shotgun (WGS) entry which is preliminary data.</text>
</comment>
<evidence type="ECO:0000313" key="11">
    <source>
        <dbReference type="Proteomes" id="UP000626109"/>
    </source>
</evidence>
<dbReference type="InterPro" id="IPR008930">
    <property type="entry name" value="Terpenoid_cyclase/PrenylTrfase"/>
</dbReference>
<evidence type="ECO:0000256" key="1">
    <source>
        <dbReference type="ARBA" id="ARBA00001947"/>
    </source>
</evidence>
<evidence type="ECO:0000256" key="4">
    <source>
        <dbReference type="ARBA" id="ARBA00022679"/>
    </source>
</evidence>
<protein>
    <recommendedName>
        <fullName evidence="9">Prenyltransferase alpha-alpha toroid domain-containing protein</fullName>
    </recommendedName>
</protein>
<dbReference type="InterPro" id="IPR045089">
    <property type="entry name" value="PGGT1B-like"/>
</dbReference>
<evidence type="ECO:0000256" key="3">
    <source>
        <dbReference type="ARBA" id="ARBA00022602"/>
    </source>
</evidence>
<dbReference type="PANTHER" id="PTHR11774">
    <property type="entry name" value="GERANYLGERANYL TRANSFERASE TYPE BETA SUBUNIT"/>
    <property type="match status" value="1"/>
</dbReference>
<dbReference type="Pfam" id="PF00432">
    <property type="entry name" value="Prenyltrans"/>
    <property type="match status" value="1"/>
</dbReference>
<sequence length="386" mass="42148">MACDCSSRRPFSPDATEEAPSTSSTSLRIDDFDLPKHVKYFRKHARMLPEQYKSMDTNRLTLLYFSISGLELLGKLEEEVDCKAAIEYIYSYQSSLPGHGGFYGYPKVAFESEDLDRCNNQPHIANTYVALVLLIILGDDLARINRPAVAESLRKWQLPDGSFCCVHGLSSLDSESDMRFVYCAASICFILDLWQAVDVEAMLRFILSAQSYDGAFGMGPLTESHGGCTYCALASLSMMGRLPEALGLPGVGGGSSEQLLGWCVRRQLGGLQGRVEKDVDSCYSFWVGGSLQILGAGSWLDGPACVQFLKRCENSSYGGFQKFPEVPHPDILHSYFSVCGLALCGLLPPLNATLGMSERAFQKAAVLGGFRMAPGGRPWSITPSTA</sequence>
<keyword evidence="3" id="KW-0637">Prenyltransferase</keyword>
<comment type="cofactor">
    <cofactor evidence="1">
        <name>Zn(2+)</name>
        <dbReference type="ChEBI" id="CHEBI:29105"/>
    </cofactor>
</comment>
<feature type="domain" description="Prenyltransferase alpha-alpha toroid" evidence="9">
    <location>
        <begin position="33"/>
        <end position="345"/>
    </location>
</feature>
<dbReference type="GO" id="GO:0005953">
    <property type="term" value="C:CAAX-protein geranylgeranyltransferase complex"/>
    <property type="evidence" value="ECO:0007669"/>
    <property type="project" value="TreeGrafter"/>
</dbReference>
<reference evidence="10" key="1">
    <citation type="submission" date="2021-02" db="EMBL/GenBank/DDBJ databases">
        <authorList>
            <person name="Dougan E. K."/>
            <person name="Rhodes N."/>
            <person name="Thang M."/>
            <person name="Chan C."/>
        </authorList>
    </citation>
    <scope>NUCLEOTIDE SEQUENCE</scope>
</reference>
<dbReference type="Proteomes" id="UP000626109">
    <property type="component" value="Unassembled WGS sequence"/>
</dbReference>
<organism evidence="10 11">
    <name type="scientific">Polarella glacialis</name>
    <name type="common">Dinoflagellate</name>
    <dbReference type="NCBI Taxonomy" id="89957"/>
    <lineage>
        <taxon>Eukaryota</taxon>
        <taxon>Sar</taxon>
        <taxon>Alveolata</taxon>
        <taxon>Dinophyceae</taxon>
        <taxon>Suessiales</taxon>
        <taxon>Suessiaceae</taxon>
        <taxon>Polarella</taxon>
    </lineage>
</organism>
<evidence type="ECO:0000259" key="9">
    <source>
        <dbReference type="Pfam" id="PF00432"/>
    </source>
</evidence>